<feature type="compositionally biased region" description="Basic and acidic residues" evidence="1">
    <location>
        <begin position="120"/>
        <end position="138"/>
    </location>
</feature>
<feature type="compositionally biased region" description="Basic and acidic residues" evidence="1">
    <location>
        <begin position="48"/>
        <end position="77"/>
    </location>
</feature>
<dbReference type="AlphaFoldDB" id="A0AAJ5YST9"/>
<dbReference type="InterPro" id="IPR026680">
    <property type="entry name" value="CCDC137"/>
</dbReference>
<dbReference type="EMBL" id="CP119945">
    <property type="protein sequence ID" value="WFC99799.1"/>
    <property type="molecule type" value="Genomic_DNA"/>
</dbReference>
<evidence type="ECO:0000313" key="3">
    <source>
        <dbReference type="Proteomes" id="UP001219567"/>
    </source>
</evidence>
<dbReference type="PANTHER" id="PTHR21838">
    <property type="entry name" value="COILED-COIL DOMAIN-CONTAINING PROTEIN 137"/>
    <property type="match status" value="1"/>
</dbReference>
<feature type="region of interest" description="Disordered" evidence="1">
    <location>
        <begin position="1"/>
        <end position="181"/>
    </location>
</feature>
<dbReference type="GO" id="GO:0005634">
    <property type="term" value="C:nucleus"/>
    <property type="evidence" value="ECO:0007669"/>
    <property type="project" value="TreeGrafter"/>
</dbReference>
<name>A0AAJ5YST9_9BASI</name>
<sequence>MPHKRAKHSARNASRDSIGFDRVPTGKAEMDDIPHSARLLFAGPPPKRRPESDRQEVDPSLKIRPNERMRDFKERVDSTFSADINATIKRGQRSESNSRKRERRRELLKAKKRTGNPVLAHEDAAADWAKAAERRSLHDVAQAPPVLTARPKERRKQPSTILEAQAASRPKPSLARQRILDEERDIAVKKYREHKKAKEQHIPSPQTD</sequence>
<keyword evidence="3" id="KW-1185">Reference proteome</keyword>
<organism evidence="2 3">
    <name type="scientific">Malassezia yamatoensis</name>
    <dbReference type="NCBI Taxonomy" id="253288"/>
    <lineage>
        <taxon>Eukaryota</taxon>
        <taxon>Fungi</taxon>
        <taxon>Dikarya</taxon>
        <taxon>Basidiomycota</taxon>
        <taxon>Ustilaginomycotina</taxon>
        <taxon>Malasseziomycetes</taxon>
        <taxon>Malasseziales</taxon>
        <taxon>Malasseziaceae</taxon>
        <taxon>Malassezia</taxon>
    </lineage>
</organism>
<evidence type="ECO:0000256" key="1">
    <source>
        <dbReference type="SAM" id="MobiDB-lite"/>
    </source>
</evidence>
<feature type="compositionally biased region" description="Basic and acidic residues" evidence="1">
    <location>
        <begin position="92"/>
        <end position="109"/>
    </location>
</feature>
<feature type="compositionally biased region" description="Basic residues" evidence="1">
    <location>
        <begin position="1"/>
        <end position="10"/>
    </location>
</feature>
<dbReference type="PANTHER" id="PTHR21838:SF2">
    <property type="entry name" value="COILED-COIL DOMAIN-CONTAINING PROTEIN 137"/>
    <property type="match status" value="1"/>
</dbReference>
<protein>
    <submittedName>
        <fullName evidence="2">Uncharacterized protein</fullName>
    </submittedName>
</protein>
<gene>
    <name evidence="2" type="ORF">MYAM1_002544</name>
</gene>
<proteinExistence type="predicted"/>
<reference evidence="2 3" key="1">
    <citation type="submission" date="2023-03" db="EMBL/GenBank/DDBJ databases">
        <title>Mating type loci evolution in Malassezia.</title>
        <authorList>
            <person name="Coelho M.A."/>
        </authorList>
    </citation>
    <scope>NUCLEOTIDE SEQUENCE [LARGE SCALE GENOMIC DNA]</scope>
    <source>
        <strain evidence="2 3">CBS 9725</strain>
    </source>
</reference>
<dbReference type="Proteomes" id="UP001219567">
    <property type="component" value="Chromosome 3"/>
</dbReference>
<accession>A0AAJ5YST9</accession>
<evidence type="ECO:0000313" key="2">
    <source>
        <dbReference type="EMBL" id="WFC99799.1"/>
    </source>
</evidence>